<dbReference type="Pfam" id="PF02397">
    <property type="entry name" value="Bac_transf"/>
    <property type="match status" value="1"/>
</dbReference>
<protein>
    <submittedName>
        <fullName evidence="9">Undecaprenyl-phosphate glucose phosphotransferase</fullName>
    </submittedName>
</protein>
<evidence type="ECO:0000256" key="3">
    <source>
        <dbReference type="ARBA" id="ARBA00022679"/>
    </source>
</evidence>
<dbReference type="NCBIfam" id="TIGR03025">
    <property type="entry name" value="EPS_sugtrans"/>
    <property type="match status" value="1"/>
</dbReference>
<name>A0A0G0GMJ4_9BACT</name>
<evidence type="ECO:0000256" key="5">
    <source>
        <dbReference type="ARBA" id="ARBA00022989"/>
    </source>
</evidence>
<keyword evidence="6 7" id="KW-0472">Membrane</keyword>
<evidence type="ECO:0000313" key="9">
    <source>
        <dbReference type="EMBL" id="KKQ27380.1"/>
    </source>
</evidence>
<dbReference type="AlphaFoldDB" id="A0A0G0GMJ4"/>
<evidence type="ECO:0000256" key="1">
    <source>
        <dbReference type="ARBA" id="ARBA00004141"/>
    </source>
</evidence>
<feature type="transmembrane region" description="Helical" evidence="7">
    <location>
        <begin position="84"/>
        <end position="104"/>
    </location>
</feature>
<feature type="transmembrane region" description="Helical" evidence="7">
    <location>
        <begin position="231"/>
        <end position="250"/>
    </location>
</feature>
<feature type="transmembrane region" description="Helical" evidence="7">
    <location>
        <begin position="270"/>
        <end position="293"/>
    </location>
</feature>
<dbReference type="EMBL" id="LBSX01000010">
    <property type="protein sequence ID" value="KKQ27380.1"/>
    <property type="molecule type" value="Genomic_DNA"/>
</dbReference>
<feature type="transmembrane region" description="Helical" evidence="7">
    <location>
        <begin position="116"/>
        <end position="133"/>
    </location>
</feature>
<dbReference type="GO" id="GO:0016780">
    <property type="term" value="F:phosphotransferase activity, for other substituted phosphate groups"/>
    <property type="evidence" value="ECO:0007669"/>
    <property type="project" value="TreeGrafter"/>
</dbReference>
<evidence type="ECO:0000259" key="8">
    <source>
        <dbReference type="Pfam" id="PF02397"/>
    </source>
</evidence>
<organism evidence="9 10">
    <name type="scientific">Candidatus Magasanikbacteria bacterium GW2011_GWC2_37_14</name>
    <dbReference type="NCBI Taxonomy" id="1619046"/>
    <lineage>
        <taxon>Bacteria</taxon>
        <taxon>Candidatus Magasanikiibacteriota</taxon>
    </lineage>
</organism>
<evidence type="ECO:0000256" key="7">
    <source>
        <dbReference type="SAM" id="Phobius"/>
    </source>
</evidence>
<comment type="subcellular location">
    <subcellularLocation>
        <location evidence="1">Membrane</location>
        <topology evidence="1">Multi-pass membrane protein</topology>
    </subcellularLocation>
</comment>
<feature type="transmembrane region" description="Helical" evidence="7">
    <location>
        <begin position="7"/>
        <end position="31"/>
    </location>
</feature>
<keyword evidence="5 7" id="KW-1133">Transmembrane helix</keyword>
<dbReference type="PANTHER" id="PTHR30576:SF0">
    <property type="entry name" value="UNDECAPRENYL-PHOSPHATE N-ACETYLGALACTOSAMINYL 1-PHOSPHATE TRANSFERASE-RELATED"/>
    <property type="match status" value="1"/>
</dbReference>
<keyword evidence="3 9" id="KW-0808">Transferase</keyword>
<comment type="similarity">
    <text evidence="2">Belongs to the bacterial sugar transferase family.</text>
</comment>
<evidence type="ECO:0000313" key="10">
    <source>
        <dbReference type="Proteomes" id="UP000034849"/>
    </source>
</evidence>
<gene>
    <name evidence="9" type="ORF">US42_C0010G0027</name>
</gene>
<reference evidence="9 10" key="1">
    <citation type="journal article" date="2015" name="Nature">
        <title>rRNA introns, odd ribosomes, and small enigmatic genomes across a large radiation of phyla.</title>
        <authorList>
            <person name="Brown C.T."/>
            <person name="Hug L.A."/>
            <person name="Thomas B.C."/>
            <person name="Sharon I."/>
            <person name="Castelle C.J."/>
            <person name="Singh A."/>
            <person name="Wilkins M.J."/>
            <person name="Williams K.H."/>
            <person name="Banfield J.F."/>
        </authorList>
    </citation>
    <scope>NUCLEOTIDE SEQUENCE [LARGE SCALE GENOMIC DNA]</scope>
</reference>
<dbReference type="STRING" id="1619046.US42_C0010G0027"/>
<dbReference type="PANTHER" id="PTHR30576">
    <property type="entry name" value="COLANIC BIOSYNTHESIS UDP-GLUCOSE LIPID CARRIER TRANSFERASE"/>
    <property type="match status" value="1"/>
</dbReference>
<proteinExistence type="inferred from homology"/>
<keyword evidence="4 7" id="KW-0812">Transmembrane</keyword>
<dbReference type="GO" id="GO:0016020">
    <property type="term" value="C:membrane"/>
    <property type="evidence" value="ECO:0007669"/>
    <property type="project" value="UniProtKB-SubCell"/>
</dbReference>
<evidence type="ECO:0000256" key="4">
    <source>
        <dbReference type="ARBA" id="ARBA00022692"/>
    </source>
</evidence>
<sequence length="472" mass="54049">MKRSEIILMVLQVPLDFLMLILAAISAYFLRFSDWAIQLRPVIFKLTLLDFLSVAFLVGLAWLIIFAFAGLYSTDPNRKLAKDLSRVILACSTGLAVVAVYVLFSQQLFDSRFLVATSWVLAIVYVSLGRILMRGFKGILYRLGWGLRRVAVIGEETIAKNIVQFLRQNKKLGYYVVAEFISFNKGVEEEITKLNVDEMFFINPRAREEETLAAIDYCNEYHKTFKYSADLFATYSANMTVSALAGMPIVELKRTPLDGWGRVAKRLFDIFISILVIIITLPIMFLVSLIILLETGRPIIYKNERVGIRGKKFLTLKFRSMYQKDSTGTQFGVQGLKNEEKEKELIKTNSIKSGPVYKIANDPRVTRFGRFIRRWSLDELPQFFNVLVGEMSVVGPRPHQSREVEQYKKHERQVLTLKPGITGIAQISGRSDLSFADEVRLDVLYIERWSLFQDLIIFLKTPFVVLKRKGAL</sequence>
<feature type="domain" description="Bacterial sugar transferase" evidence="8">
    <location>
        <begin position="265"/>
        <end position="467"/>
    </location>
</feature>
<dbReference type="Pfam" id="PF13727">
    <property type="entry name" value="CoA_binding_3"/>
    <property type="match status" value="1"/>
</dbReference>
<dbReference type="InterPro" id="IPR017475">
    <property type="entry name" value="EPS_sugar_tfrase"/>
</dbReference>
<evidence type="ECO:0000256" key="2">
    <source>
        <dbReference type="ARBA" id="ARBA00006464"/>
    </source>
</evidence>
<dbReference type="Proteomes" id="UP000034849">
    <property type="component" value="Unassembled WGS sequence"/>
</dbReference>
<evidence type="ECO:0000256" key="6">
    <source>
        <dbReference type="ARBA" id="ARBA00023136"/>
    </source>
</evidence>
<accession>A0A0G0GMJ4</accession>
<comment type="caution">
    <text evidence="9">The sequence shown here is derived from an EMBL/GenBank/DDBJ whole genome shotgun (WGS) entry which is preliminary data.</text>
</comment>
<dbReference type="InterPro" id="IPR003362">
    <property type="entry name" value="Bact_transf"/>
</dbReference>
<feature type="transmembrane region" description="Helical" evidence="7">
    <location>
        <begin position="51"/>
        <end position="72"/>
    </location>
</feature>